<dbReference type="Pfam" id="PF13827">
    <property type="entry name" value="DUF4189"/>
    <property type="match status" value="1"/>
</dbReference>
<dbReference type="AlphaFoldDB" id="A0A1H2J3W2"/>
<evidence type="ECO:0000259" key="2">
    <source>
        <dbReference type="Pfam" id="PF13827"/>
    </source>
</evidence>
<evidence type="ECO:0000313" key="4">
    <source>
        <dbReference type="Proteomes" id="UP000183180"/>
    </source>
</evidence>
<evidence type="ECO:0000313" key="3">
    <source>
        <dbReference type="EMBL" id="SDU51089.1"/>
    </source>
</evidence>
<feature type="domain" description="DUF4189" evidence="2">
    <location>
        <begin position="39"/>
        <end position="125"/>
    </location>
</feature>
<protein>
    <recommendedName>
        <fullName evidence="2">DUF4189 domain-containing protein</fullName>
    </recommendedName>
</protein>
<feature type="chain" id="PRO_5039141672" description="DUF4189 domain-containing protein" evidence="1">
    <location>
        <begin position="23"/>
        <end position="130"/>
    </location>
</feature>
<dbReference type="OrthoDB" id="3483193at2"/>
<accession>A0A1H2J3W2</accession>
<dbReference type="EMBL" id="FNLM01000034">
    <property type="protein sequence ID" value="SDU51089.1"/>
    <property type="molecule type" value="Genomic_DNA"/>
</dbReference>
<feature type="signal peptide" evidence="1">
    <location>
        <begin position="1"/>
        <end position="22"/>
    </location>
</feature>
<sequence>MTLRRRFAVAALSLTAAASALVAPAVTEQAPADAAYNYYGALALSTSTGAVGRALDYPSYSAASAAARQYCPASDCKVVAQFVNGCGAIATSPSYWGYGTAPRLYTAQSTALYYAGGGSIYYWACTSNHG</sequence>
<name>A0A1H2J3W2_9ACTN</name>
<reference evidence="3 4" key="1">
    <citation type="submission" date="2016-10" db="EMBL/GenBank/DDBJ databases">
        <authorList>
            <person name="de Groot N.N."/>
        </authorList>
    </citation>
    <scope>NUCLEOTIDE SEQUENCE [LARGE SCALE GENOMIC DNA]</scope>
    <source>
        <strain evidence="3 4">DSM 44215</strain>
    </source>
</reference>
<organism evidence="3 4">
    <name type="scientific">Gordonia westfalica</name>
    <dbReference type="NCBI Taxonomy" id="158898"/>
    <lineage>
        <taxon>Bacteria</taxon>
        <taxon>Bacillati</taxon>
        <taxon>Actinomycetota</taxon>
        <taxon>Actinomycetes</taxon>
        <taxon>Mycobacteriales</taxon>
        <taxon>Gordoniaceae</taxon>
        <taxon>Gordonia</taxon>
    </lineage>
</organism>
<dbReference type="InterPro" id="IPR025240">
    <property type="entry name" value="DUF4189"/>
</dbReference>
<evidence type="ECO:0000256" key="1">
    <source>
        <dbReference type="SAM" id="SignalP"/>
    </source>
</evidence>
<dbReference type="RefSeq" id="WP_074850049.1">
    <property type="nucleotide sequence ID" value="NZ_FNLM01000034.1"/>
</dbReference>
<dbReference type="Proteomes" id="UP000183180">
    <property type="component" value="Unassembled WGS sequence"/>
</dbReference>
<gene>
    <name evidence="3" type="ORF">SAMN04488548_1341704</name>
</gene>
<keyword evidence="1" id="KW-0732">Signal</keyword>
<proteinExistence type="predicted"/>